<dbReference type="EMBL" id="MCFE01000191">
    <property type="protein sequence ID" value="ORX94951.1"/>
    <property type="molecule type" value="Genomic_DNA"/>
</dbReference>
<dbReference type="Proteomes" id="UP000193498">
    <property type="component" value="Unassembled WGS sequence"/>
</dbReference>
<sequence>MCVRQQTQFERYETRFTELIGITDTFISLLQPHFANKHTLAWCHHGAKPTVVLVDR</sequence>
<organism evidence="1 2">
    <name type="scientific">Basidiobolus meristosporus CBS 931.73</name>
    <dbReference type="NCBI Taxonomy" id="1314790"/>
    <lineage>
        <taxon>Eukaryota</taxon>
        <taxon>Fungi</taxon>
        <taxon>Fungi incertae sedis</taxon>
        <taxon>Zoopagomycota</taxon>
        <taxon>Entomophthoromycotina</taxon>
        <taxon>Basidiobolomycetes</taxon>
        <taxon>Basidiobolales</taxon>
        <taxon>Basidiobolaceae</taxon>
        <taxon>Basidiobolus</taxon>
    </lineage>
</organism>
<proteinExistence type="predicted"/>
<evidence type="ECO:0000313" key="1">
    <source>
        <dbReference type="EMBL" id="ORX94951.1"/>
    </source>
</evidence>
<accession>A0A1Y1YAC4</accession>
<reference evidence="1 2" key="1">
    <citation type="submission" date="2016-07" db="EMBL/GenBank/DDBJ databases">
        <title>Pervasive Adenine N6-methylation of Active Genes in Fungi.</title>
        <authorList>
            <consortium name="DOE Joint Genome Institute"/>
            <person name="Mondo S.J."/>
            <person name="Dannebaum R.O."/>
            <person name="Kuo R.C."/>
            <person name="Labutti K."/>
            <person name="Haridas S."/>
            <person name="Kuo A."/>
            <person name="Salamov A."/>
            <person name="Ahrendt S.R."/>
            <person name="Lipzen A."/>
            <person name="Sullivan W."/>
            <person name="Andreopoulos W.B."/>
            <person name="Clum A."/>
            <person name="Lindquist E."/>
            <person name="Daum C."/>
            <person name="Ramamoorthy G.K."/>
            <person name="Gryganskyi A."/>
            <person name="Culley D."/>
            <person name="Magnuson J.K."/>
            <person name="James T.Y."/>
            <person name="O'Malley M.A."/>
            <person name="Stajich J.E."/>
            <person name="Spatafora J.W."/>
            <person name="Visel A."/>
            <person name="Grigoriev I.V."/>
        </authorList>
    </citation>
    <scope>NUCLEOTIDE SEQUENCE [LARGE SCALE GENOMIC DNA]</scope>
    <source>
        <strain evidence="1 2">CBS 931.73</strain>
    </source>
</reference>
<dbReference type="InParanoid" id="A0A1Y1YAC4"/>
<name>A0A1Y1YAC4_9FUNG</name>
<protein>
    <submittedName>
        <fullName evidence="1">Uncharacterized protein</fullName>
    </submittedName>
</protein>
<evidence type="ECO:0000313" key="2">
    <source>
        <dbReference type="Proteomes" id="UP000193498"/>
    </source>
</evidence>
<gene>
    <name evidence="1" type="ORF">K493DRAFT_315260</name>
</gene>
<keyword evidence="2" id="KW-1185">Reference proteome</keyword>
<dbReference type="AlphaFoldDB" id="A0A1Y1YAC4"/>
<comment type="caution">
    <text evidence="1">The sequence shown here is derived from an EMBL/GenBank/DDBJ whole genome shotgun (WGS) entry which is preliminary data.</text>
</comment>